<dbReference type="GO" id="GO:0006508">
    <property type="term" value="P:proteolysis"/>
    <property type="evidence" value="ECO:0007669"/>
    <property type="project" value="UniProtKB-KW"/>
</dbReference>
<protein>
    <recommendedName>
        <fullName evidence="3">Ubiquitin-like protease family profile domain-containing protein</fullName>
    </recommendedName>
</protein>
<keyword evidence="2" id="KW-0378">Hydrolase</keyword>
<dbReference type="PROSITE" id="PS50600">
    <property type="entry name" value="ULP_PROTEASE"/>
    <property type="match status" value="1"/>
</dbReference>
<name>A0A6C0L0G1_9ZZZZ</name>
<dbReference type="Gene3D" id="3.40.395.10">
    <property type="entry name" value="Adenoviral Proteinase, Chain A"/>
    <property type="match status" value="1"/>
</dbReference>
<dbReference type="InterPro" id="IPR003653">
    <property type="entry name" value="Peptidase_C48_C"/>
</dbReference>
<dbReference type="SUPFAM" id="SSF54001">
    <property type="entry name" value="Cysteine proteinases"/>
    <property type="match status" value="1"/>
</dbReference>
<evidence type="ECO:0000259" key="3">
    <source>
        <dbReference type="PROSITE" id="PS50600"/>
    </source>
</evidence>
<dbReference type="EMBL" id="MN741020">
    <property type="protein sequence ID" value="QHU22971.1"/>
    <property type="molecule type" value="Genomic_DNA"/>
</dbReference>
<organism evidence="4">
    <name type="scientific">viral metagenome</name>
    <dbReference type="NCBI Taxonomy" id="1070528"/>
    <lineage>
        <taxon>unclassified sequences</taxon>
        <taxon>metagenomes</taxon>
        <taxon>organismal metagenomes</taxon>
    </lineage>
</organism>
<sequence>MKFTRRRKCSDFTNPKPTCYNRTQLLDLAKEWNKNNPNQKIRKLNSLSKNAIWKELRNRHKTDHEDKWIKNSNKTRRNSKCDLFAPKVPDNWKYQPNAWLSDEDISKAMCIYEKKFKRFHFLEPAPIDFDTKNSSGKCAYSNLCNYSYKDLAKKYDSFGAIFNTDPHDKGGQHWIALFVNLKKGEIYYFDSVGDQPPKQVKSLINRFSLEGAEYLHIPKVSVRINKTRHQHGNTECGVYCLAFIHHMLTHGDFSIFDKKRIPDNEIQTLRSYFFDDINGVYN</sequence>
<evidence type="ECO:0000256" key="2">
    <source>
        <dbReference type="ARBA" id="ARBA00022801"/>
    </source>
</evidence>
<evidence type="ECO:0000256" key="1">
    <source>
        <dbReference type="ARBA" id="ARBA00022670"/>
    </source>
</evidence>
<dbReference type="InterPro" id="IPR038765">
    <property type="entry name" value="Papain-like_cys_pep_sf"/>
</dbReference>
<feature type="domain" description="Ubiquitin-like protease family profile" evidence="3">
    <location>
        <begin position="84"/>
        <end position="247"/>
    </location>
</feature>
<dbReference type="AlphaFoldDB" id="A0A6C0L0G1"/>
<evidence type="ECO:0000313" key="4">
    <source>
        <dbReference type="EMBL" id="QHU22971.1"/>
    </source>
</evidence>
<dbReference type="GO" id="GO:0008234">
    <property type="term" value="F:cysteine-type peptidase activity"/>
    <property type="evidence" value="ECO:0007669"/>
    <property type="project" value="InterPro"/>
</dbReference>
<keyword evidence="1" id="KW-0645">Protease</keyword>
<proteinExistence type="predicted"/>
<reference evidence="4" key="1">
    <citation type="journal article" date="2020" name="Nature">
        <title>Giant virus diversity and host interactions through global metagenomics.</title>
        <authorList>
            <person name="Schulz F."/>
            <person name="Roux S."/>
            <person name="Paez-Espino D."/>
            <person name="Jungbluth S."/>
            <person name="Walsh D.A."/>
            <person name="Denef V.J."/>
            <person name="McMahon K.D."/>
            <person name="Konstantinidis K.T."/>
            <person name="Eloe-Fadrosh E.A."/>
            <person name="Kyrpides N.C."/>
            <person name="Woyke T."/>
        </authorList>
    </citation>
    <scope>NUCLEOTIDE SEQUENCE</scope>
    <source>
        <strain evidence="4">GVMAG-S-ERX555907-63</strain>
    </source>
</reference>
<accession>A0A6C0L0G1</accession>
<dbReference type="Pfam" id="PF02902">
    <property type="entry name" value="Peptidase_C48"/>
    <property type="match status" value="1"/>
</dbReference>